<dbReference type="AlphaFoldDB" id="A0A1I3QCF3"/>
<sequence length="637" mass="66027">MYTSQRVKITSIVIAFLIGFSVLTFLTLSASASAEEAPEDAIEIEDVDDLQSIEDEPGEDYILTDDIDASETENWNTDTIDVTDETIGPADRQKLSTNYPIEEGTLTVYLEENGTEEVSEDEYQVNHEDGEIIFEEMPTNMDIAEYGDLTLQPSGNIAVDYTTAEEVPHGFDPIETFNGTLDGQNNSVDNLYIERADEDGVGLISTNTGEISNLTVNSQVAGGDYVGGAVGINDGDLTNVHSESHVMGNIHVGGLVGQNNESITQSSTSGGLALDVIGDTGVGGLAGHTDGDISDSHSENNVHSTNLNAGGFVGSIDNDGSVDSSMASGTVNGATSVGGFVGNIDDGSISESNSSGDVTVEMSVGGGFAGGVLHGTISDSYTTSDVYTEGGGLTGADGVETGIDGIGGFIGVAQSDNGVTDSYTAGEVTIGDNDSGGTFAGGVEKGSETTAIENSYYNAETADEELSEVGSSEGELEENEVTGLSEGEMTGDNAEEHMELDFEDTWYTGDAYALLSDDIHDVELTVINNGDPVEDAEVEIIQGEEIVTESETDEDGLAVTSVQESAYTVSVEHGEDEITENIVVDDDTSATLEFTSEAGGGGGAGDDGIPLVLVGIVIAVITVLAGVIGLIVFASRQ</sequence>
<dbReference type="OrthoDB" id="103676at2157"/>
<dbReference type="Proteomes" id="UP000182829">
    <property type="component" value="Unassembled WGS sequence"/>
</dbReference>
<dbReference type="GeneID" id="14209643"/>
<evidence type="ECO:0000256" key="2">
    <source>
        <dbReference type="SAM" id="Phobius"/>
    </source>
</evidence>
<evidence type="ECO:0000313" key="5">
    <source>
        <dbReference type="Proteomes" id="UP000182829"/>
    </source>
</evidence>
<feature type="transmembrane region" description="Helical" evidence="2">
    <location>
        <begin position="611"/>
        <end position="634"/>
    </location>
</feature>
<dbReference type="Gene3D" id="2.160.20.110">
    <property type="match status" value="1"/>
</dbReference>
<gene>
    <name evidence="4" type="ORF">SAMN05443661_12169</name>
</gene>
<accession>A0A1I3QCF3</accession>
<keyword evidence="2" id="KW-0812">Transmembrane</keyword>
<evidence type="ECO:0000313" key="4">
    <source>
        <dbReference type="EMBL" id="SFJ31380.1"/>
    </source>
</evidence>
<feature type="domain" description="GLUG" evidence="3">
    <location>
        <begin position="306"/>
        <end position="332"/>
    </location>
</feature>
<protein>
    <submittedName>
        <fullName evidence="4">The GLUG motif-containing protein</fullName>
    </submittedName>
</protein>
<keyword evidence="2" id="KW-1133">Transmembrane helix</keyword>
<dbReference type="EMBL" id="FORO01000021">
    <property type="protein sequence ID" value="SFJ31380.1"/>
    <property type="molecule type" value="Genomic_DNA"/>
</dbReference>
<dbReference type="InterPro" id="IPR011493">
    <property type="entry name" value="GLUG"/>
</dbReference>
<name>A0A1I3QCF3_9EURY</name>
<reference evidence="4 5" key="1">
    <citation type="submission" date="2016-10" db="EMBL/GenBank/DDBJ databases">
        <authorList>
            <person name="de Groot N.N."/>
        </authorList>
    </citation>
    <scope>NUCLEOTIDE SEQUENCE [LARGE SCALE GENOMIC DNA]</scope>
    <source>
        <strain evidence="4 5">SP2</strain>
    </source>
</reference>
<feature type="domain" description="GLUG" evidence="3">
    <location>
        <begin position="333"/>
        <end position="359"/>
    </location>
</feature>
<proteinExistence type="predicted"/>
<feature type="region of interest" description="Disordered" evidence="1">
    <location>
        <begin position="465"/>
        <end position="487"/>
    </location>
</feature>
<evidence type="ECO:0000259" key="3">
    <source>
        <dbReference type="Pfam" id="PF07581"/>
    </source>
</evidence>
<organism evidence="4 5">
    <name type="scientific">Natronobacterium gregoryi</name>
    <dbReference type="NCBI Taxonomy" id="44930"/>
    <lineage>
        <taxon>Archaea</taxon>
        <taxon>Methanobacteriati</taxon>
        <taxon>Methanobacteriota</taxon>
        <taxon>Stenosarchaea group</taxon>
        <taxon>Halobacteria</taxon>
        <taxon>Halobacteriales</taxon>
        <taxon>Natrialbaceae</taxon>
        <taxon>Natronobacterium</taxon>
    </lineage>
</organism>
<dbReference type="RefSeq" id="WP_005576557.1">
    <property type="nucleotide sequence ID" value="NZ_FORO01000021.1"/>
</dbReference>
<dbReference type="Pfam" id="PF07581">
    <property type="entry name" value="Glug"/>
    <property type="match status" value="2"/>
</dbReference>
<keyword evidence="2" id="KW-0472">Membrane</keyword>
<evidence type="ECO:0000256" key="1">
    <source>
        <dbReference type="SAM" id="MobiDB-lite"/>
    </source>
</evidence>